<sequence>MSTSKLEDHEPEDNVNVVGGNVNVSEDVGEDIDDKQVNIHNLEKSWEFREQIPDWLEKITKHLVTPTEFESLPQVAET</sequence>
<evidence type="ECO:0000313" key="1">
    <source>
        <dbReference type="EMBL" id="CAG8619897.1"/>
    </source>
</evidence>
<keyword evidence="2" id="KW-1185">Reference proteome</keyword>
<dbReference type="Proteomes" id="UP000789739">
    <property type="component" value="Unassembled WGS sequence"/>
</dbReference>
<dbReference type="EMBL" id="CAJVPI010001592">
    <property type="protein sequence ID" value="CAG8619897.1"/>
    <property type="molecule type" value="Genomic_DNA"/>
</dbReference>
<protein>
    <submittedName>
        <fullName evidence="1">1185_t:CDS:1</fullName>
    </submittedName>
</protein>
<name>A0A9N9CY39_9GLOM</name>
<dbReference type="AlphaFoldDB" id="A0A9N9CY39"/>
<gene>
    <name evidence="1" type="ORF">PBRASI_LOCUS8644</name>
</gene>
<comment type="caution">
    <text evidence="1">The sequence shown here is derived from an EMBL/GenBank/DDBJ whole genome shotgun (WGS) entry which is preliminary data.</text>
</comment>
<evidence type="ECO:0000313" key="2">
    <source>
        <dbReference type="Proteomes" id="UP000789739"/>
    </source>
</evidence>
<reference evidence="1" key="1">
    <citation type="submission" date="2021-06" db="EMBL/GenBank/DDBJ databases">
        <authorList>
            <person name="Kallberg Y."/>
            <person name="Tangrot J."/>
            <person name="Rosling A."/>
        </authorList>
    </citation>
    <scope>NUCLEOTIDE SEQUENCE</scope>
    <source>
        <strain evidence="1">BR232B</strain>
    </source>
</reference>
<accession>A0A9N9CY39</accession>
<organism evidence="1 2">
    <name type="scientific">Paraglomus brasilianum</name>
    <dbReference type="NCBI Taxonomy" id="144538"/>
    <lineage>
        <taxon>Eukaryota</taxon>
        <taxon>Fungi</taxon>
        <taxon>Fungi incertae sedis</taxon>
        <taxon>Mucoromycota</taxon>
        <taxon>Glomeromycotina</taxon>
        <taxon>Glomeromycetes</taxon>
        <taxon>Paraglomerales</taxon>
        <taxon>Paraglomeraceae</taxon>
        <taxon>Paraglomus</taxon>
    </lineage>
</organism>
<proteinExistence type="predicted"/>